<dbReference type="AlphaFoldDB" id="A0A0A9GR64"/>
<dbReference type="PROSITE" id="PS51257">
    <property type="entry name" value="PROKAR_LIPOPROTEIN"/>
    <property type="match status" value="1"/>
</dbReference>
<evidence type="ECO:0000313" key="2">
    <source>
        <dbReference type="EMBL" id="JAE26957.1"/>
    </source>
</evidence>
<protein>
    <submittedName>
        <fullName evidence="2">Uncharacterized protein</fullName>
    </submittedName>
</protein>
<name>A0A0A9GR64_ARUDO</name>
<reference evidence="2" key="2">
    <citation type="journal article" date="2015" name="Data Brief">
        <title>Shoot transcriptome of the giant reed, Arundo donax.</title>
        <authorList>
            <person name="Barrero R.A."/>
            <person name="Guerrero F.D."/>
            <person name="Moolhuijzen P."/>
            <person name="Goolsby J.A."/>
            <person name="Tidwell J."/>
            <person name="Bellgard S.E."/>
            <person name="Bellgard M.I."/>
        </authorList>
    </citation>
    <scope>NUCLEOTIDE SEQUENCE</scope>
    <source>
        <tissue evidence="2">Shoot tissue taken approximately 20 cm above the soil surface</tissue>
    </source>
</reference>
<proteinExistence type="predicted"/>
<keyword evidence="1" id="KW-1133">Transmembrane helix</keyword>
<keyword evidence="1" id="KW-0472">Membrane</keyword>
<sequence>MIRAQAVQGLAAAPFVAACCYCCCSCSLALFLLCTNRPQHTTLWEEDGGGWK</sequence>
<dbReference type="EMBL" id="GBRH01170939">
    <property type="protein sequence ID" value="JAE26957.1"/>
    <property type="molecule type" value="Transcribed_RNA"/>
</dbReference>
<feature type="transmembrane region" description="Helical" evidence="1">
    <location>
        <begin position="12"/>
        <end position="34"/>
    </location>
</feature>
<organism evidence="2">
    <name type="scientific">Arundo donax</name>
    <name type="common">Giant reed</name>
    <name type="synonym">Donax arundinaceus</name>
    <dbReference type="NCBI Taxonomy" id="35708"/>
    <lineage>
        <taxon>Eukaryota</taxon>
        <taxon>Viridiplantae</taxon>
        <taxon>Streptophyta</taxon>
        <taxon>Embryophyta</taxon>
        <taxon>Tracheophyta</taxon>
        <taxon>Spermatophyta</taxon>
        <taxon>Magnoliopsida</taxon>
        <taxon>Liliopsida</taxon>
        <taxon>Poales</taxon>
        <taxon>Poaceae</taxon>
        <taxon>PACMAD clade</taxon>
        <taxon>Arundinoideae</taxon>
        <taxon>Arundineae</taxon>
        <taxon>Arundo</taxon>
    </lineage>
</organism>
<keyword evidence="1" id="KW-0812">Transmembrane</keyword>
<reference evidence="2" key="1">
    <citation type="submission" date="2014-09" db="EMBL/GenBank/DDBJ databases">
        <authorList>
            <person name="Magalhaes I.L.F."/>
            <person name="Oliveira U."/>
            <person name="Santos F.R."/>
            <person name="Vidigal T.H.D.A."/>
            <person name="Brescovit A.D."/>
            <person name="Santos A.J."/>
        </authorList>
    </citation>
    <scope>NUCLEOTIDE SEQUENCE</scope>
    <source>
        <tissue evidence="2">Shoot tissue taken approximately 20 cm above the soil surface</tissue>
    </source>
</reference>
<evidence type="ECO:0000256" key="1">
    <source>
        <dbReference type="SAM" id="Phobius"/>
    </source>
</evidence>
<accession>A0A0A9GR64</accession>